<comment type="caution">
    <text evidence="9">The sequence shown here is derived from an EMBL/GenBank/DDBJ whole genome shotgun (WGS) entry which is preliminary data.</text>
</comment>
<keyword evidence="6 7" id="KW-0472">Membrane</keyword>
<dbReference type="PANTHER" id="PTHR42751:SF3">
    <property type="entry name" value="SODIUM_GLUTAMATE SYMPORTER"/>
    <property type="match status" value="1"/>
</dbReference>
<dbReference type="EMBL" id="PFAZ01000001">
    <property type="protein sequence ID" value="PIR89284.1"/>
    <property type="molecule type" value="Genomic_DNA"/>
</dbReference>
<feature type="domain" description="RCK N-terminal" evidence="8">
    <location>
        <begin position="402"/>
        <end position="521"/>
    </location>
</feature>
<dbReference type="GO" id="GO:0006813">
    <property type="term" value="P:potassium ion transport"/>
    <property type="evidence" value="ECO:0007669"/>
    <property type="project" value="InterPro"/>
</dbReference>
<feature type="transmembrane region" description="Helical" evidence="7">
    <location>
        <begin position="288"/>
        <end position="314"/>
    </location>
</feature>
<feature type="transmembrane region" description="Helical" evidence="7">
    <location>
        <begin position="326"/>
        <end position="347"/>
    </location>
</feature>
<feature type="transmembrane region" description="Helical" evidence="7">
    <location>
        <begin position="30"/>
        <end position="49"/>
    </location>
</feature>
<dbReference type="GO" id="GO:0015297">
    <property type="term" value="F:antiporter activity"/>
    <property type="evidence" value="ECO:0007669"/>
    <property type="project" value="InterPro"/>
</dbReference>
<evidence type="ECO:0000313" key="10">
    <source>
        <dbReference type="Proteomes" id="UP000231157"/>
    </source>
</evidence>
<evidence type="ECO:0000256" key="6">
    <source>
        <dbReference type="ARBA" id="ARBA00023136"/>
    </source>
</evidence>
<feature type="transmembrane region" description="Helical" evidence="7">
    <location>
        <begin position="264"/>
        <end position="282"/>
    </location>
</feature>
<reference evidence="10" key="1">
    <citation type="submission" date="2017-09" db="EMBL/GenBank/DDBJ databases">
        <title>Depth-based differentiation of microbial function through sediment-hosted aquifers and enrichment of novel symbionts in the deep terrestrial subsurface.</title>
        <authorList>
            <person name="Probst A.J."/>
            <person name="Ladd B."/>
            <person name="Jarett J.K."/>
            <person name="Geller-Mcgrath D.E."/>
            <person name="Sieber C.M.K."/>
            <person name="Emerson J.B."/>
            <person name="Anantharaman K."/>
            <person name="Thomas B.C."/>
            <person name="Malmstrom R."/>
            <person name="Stieglmeier M."/>
            <person name="Klingl A."/>
            <person name="Woyke T."/>
            <person name="Ryan C.M."/>
            <person name="Banfield J.F."/>
        </authorList>
    </citation>
    <scope>NUCLEOTIDE SEQUENCE [LARGE SCALE GENOMIC DNA]</scope>
</reference>
<feature type="transmembrane region" description="Helical" evidence="7">
    <location>
        <begin position="176"/>
        <end position="201"/>
    </location>
</feature>
<feature type="transmembrane region" description="Helical" evidence="7">
    <location>
        <begin position="353"/>
        <end position="372"/>
    </location>
</feature>
<feature type="transmembrane region" description="Helical" evidence="7">
    <location>
        <begin position="116"/>
        <end position="135"/>
    </location>
</feature>
<feature type="transmembrane region" description="Helical" evidence="7">
    <location>
        <begin position="55"/>
        <end position="74"/>
    </location>
</feature>
<dbReference type="GO" id="GO:0016020">
    <property type="term" value="C:membrane"/>
    <property type="evidence" value="ECO:0007669"/>
    <property type="project" value="UniProtKB-SubCell"/>
</dbReference>
<feature type="transmembrane region" description="Helical" evidence="7">
    <location>
        <begin position="86"/>
        <end position="110"/>
    </location>
</feature>
<evidence type="ECO:0000259" key="8">
    <source>
        <dbReference type="PROSITE" id="PS51201"/>
    </source>
</evidence>
<comment type="similarity">
    <text evidence="2">Belongs to the monovalent cation:proton antiporter 2 (CPA2) transporter (TC 2.A.37) family.</text>
</comment>
<dbReference type="Pfam" id="PF00999">
    <property type="entry name" value="Na_H_Exchanger"/>
    <property type="match status" value="1"/>
</dbReference>
<evidence type="ECO:0000256" key="2">
    <source>
        <dbReference type="ARBA" id="ARBA00005551"/>
    </source>
</evidence>
<feature type="transmembrane region" description="Helical" evidence="7">
    <location>
        <begin position="6"/>
        <end position="23"/>
    </location>
</feature>
<organism evidence="9 10">
    <name type="scientific">Candidatus Harrisonbacteria bacterium CG10_big_fil_rev_8_21_14_0_10_40_38</name>
    <dbReference type="NCBI Taxonomy" id="1974583"/>
    <lineage>
        <taxon>Bacteria</taxon>
        <taxon>Candidatus Harrisoniibacteriota</taxon>
    </lineage>
</organism>
<dbReference type="AlphaFoldDB" id="A0A2H0US93"/>
<evidence type="ECO:0000256" key="1">
    <source>
        <dbReference type="ARBA" id="ARBA00004141"/>
    </source>
</evidence>
<gene>
    <name evidence="9" type="ORF">COU07_00070</name>
</gene>
<dbReference type="InterPro" id="IPR006153">
    <property type="entry name" value="Cation/H_exchanger_TM"/>
</dbReference>
<keyword evidence="3" id="KW-0813">Transport</keyword>
<sequence>MTTELFTEFGLVIIIAALVALLMRVLRQPLIIGHIITGLIVGPLALNIIHNSEIFTLFSEIGIAFLLFTVGLNLNPHVLKEYGKVALVTGVGQVLLSTLIGLIALLLLGISLIPALYISIALAFSSTIIILKLVLDKGDIEKLYTKIAIGFLLVQDVIAIILLFSIPVIASGTDSVIKIAALFLRAIALTIGVFLFAKFILGKMHKYVERSSEFLFLVANAWGLGIAVLFKEFGFSLETGALIAGISLASIPSRQEINARLTPLRDFFIVLFFVVLGSNMMVGDMKSVIVPAIIISLVVLIGKPLILMSIMGFMGYRRRTSMQTGFAVAQISEFSLILIALGVSLGHINQKELSLVTLTGLITVFISTYLILYSERLHKHLNPYLKIFERKKLVEKKNIKKEYDFILFGGNRIGFDFIQMFRRKNGKFVVIDHDPEIIEQLKKEKINYEFGDASDVDFLSSLNLKNAELIVSTIPDFDINMLIVAEGKPKKKVGPTIMTVAHSITNALKLYDAGVAYVILPHFLGGKHASEIAKKFIQAAKNTQEIRHDHIKYLERRKVHGQEHPVIERYR</sequence>
<dbReference type="GO" id="GO:1902600">
    <property type="term" value="P:proton transmembrane transport"/>
    <property type="evidence" value="ECO:0007669"/>
    <property type="project" value="InterPro"/>
</dbReference>
<protein>
    <submittedName>
        <fullName evidence="9">Sodium:proton exchanger</fullName>
    </submittedName>
</protein>
<proteinExistence type="inferred from homology"/>
<evidence type="ECO:0000256" key="7">
    <source>
        <dbReference type="SAM" id="Phobius"/>
    </source>
</evidence>
<dbReference type="Proteomes" id="UP000231157">
    <property type="component" value="Unassembled WGS sequence"/>
</dbReference>
<evidence type="ECO:0000256" key="3">
    <source>
        <dbReference type="ARBA" id="ARBA00022448"/>
    </source>
</evidence>
<feature type="transmembrane region" description="Helical" evidence="7">
    <location>
        <begin position="147"/>
        <end position="170"/>
    </location>
</feature>
<dbReference type="SUPFAM" id="SSF51735">
    <property type="entry name" value="NAD(P)-binding Rossmann-fold domains"/>
    <property type="match status" value="1"/>
</dbReference>
<dbReference type="InterPro" id="IPR003148">
    <property type="entry name" value="RCK_N"/>
</dbReference>
<dbReference type="PANTHER" id="PTHR42751">
    <property type="entry name" value="SODIUM/HYDROGEN EXCHANGER FAMILY/TRKA DOMAIN PROTEIN"/>
    <property type="match status" value="1"/>
</dbReference>
<feature type="transmembrane region" description="Helical" evidence="7">
    <location>
        <begin position="213"/>
        <end position="230"/>
    </location>
</feature>
<name>A0A2H0US93_9BACT</name>
<keyword evidence="5 7" id="KW-1133">Transmembrane helix</keyword>
<accession>A0A2H0US93</accession>
<keyword evidence="4 7" id="KW-0812">Transmembrane</keyword>
<dbReference type="InterPro" id="IPR038770">
    <property type="entry name" value="Na+/solute_symporter_sf"/>
</dbReference>
<comment type="subcellular location">
    <subcellularLocation>
        <location evidence="1">Membrane</location>
        <topology evidence="1">Multi-pass membrane protein</topology>
    </subcellularLocation>
</comment>
<dbReference type="Gene3D" id="1.20.1530.20">
    <property type="match status" value="1"/>
</dbReference>
<dbReference type="Pfam" id="PF02254">
    <property type="entry name" value="TrkA_N"/>
    <property type="match status" value="1"/>
</dbReference>
<evidence type="ECO:0000256" key="4">
    <source>
        <dbReference type="ARBA" id="ARBA00022692"/>
    </source>
</evidence>
<dbReference type="PROSITE" id="PS51201">
    <property type="entry name" value="RCK_N"/>
    <property type="match status" value="1"/>
</dbReference>
<dbReference type="InterPro" id="IPR036291">
    <property type="entry name" value="NAD(P)-bd_dom_sf"/>
</dbReference>
<evidence type="ECO:0000256" key="5">
    <source>
        <dbReference type="ARBA" id="ARBA00022989"/>
    </source>
</evidence>
<dbReference type="Gene3D" id="3.40.50.720">
    <property type="entry name" value="NAD(P)-binding Rossmann-like Domain"/>
    <property type="match status" value="1"/>
</dbReference>
<evidence type="ECO:0000313" key="9">
    <source>
        <dbReference type="EMBL" id="PIR89284.1"/>
    </source>
</evidence>